<reference evidence="1 2" key="1">
    <citation type="journal article" date="2019" name="Sci. Rep.">
        <title>Orb-weaving spider Araneus ventricosus genome elucidates the spidroin gene catalogue.</title>
        <authorList>
            <person name="Kono N."/>
            <person name="Nakamura H."/>
            <person name="Ohtoshi R."/>
            <person name="Moran D.A.P."/>
            <person name="Shinohara A."/>
            <person name="Yoshida Y."/>
            <person name="Fujiwara M."/>
            <person name="Mori M."/>
            <person name="Tomita M."/>
            <person name="Arakawa K."/>
        </authorList>
    </citation>
    <scope>NUCLEOTIDE SEQUENCE [LARGE SCALE GENOMIC DNA]</scope>
</reference>
<protein>
    <submittedName>
        <fullName evidence="1">Uncharacterized protein</fullName>
    </submittedName>
</protein>
<dbReference type="EMBL" id="BGPR01000449">
    <property type="protein sequence ID" value="GBM20845.1"/>
    <property type="molecule type" value="Genomic_DNA"/>
</dbReference>
<dbReference type="Proteomes" id="UP000499080">
    <property type="component" value="Unassembled WGS sequence"/>
</dbReference>
<keyword evidence="2" id="KW-1185">Reference proteome</keyword>
<sequence>MRYATSVYPVEFPSLSLPNIIGFGDKPVKTGIFQPNRGYQNRPVSMGRDEWYAKFEKGLSIKYRNDTSLQSKGGKNMFRTLKGDLHLARKHTCFRVCQGKDVFSHTWR</sequence>
<organism evidence="1 2">
    <name type="scientific">Araneus ventricosus</name>
    <name type="common">Orbweaver spider</name>
    <name type="synonym">Epeira ventricosa</name>
    <dbReference type="NCBI Taxonomy" id="182803"/>
    <lineage>
        <taxon>Eukaryota</taxon>
        <taxon>Metazoa</taxon>
        <taxon>Ecdysozoa</taxon>
        <taxon>Arthropoda</taxon>
        <taxon>Chelicerata</taxon>
        <taxon>Arachnida</taxon>
        <taxon>Araneae</taxon>
        <taxon>Araneomorphae</taxon>
        <taxon>Entelegynae</taxon>
        <taxon>Araneoidea</taxon>
        <taxon>Araneidae</taxon>
        <taxon>Araneus</taxon>
    </lineage>
</organism>
<gene>
    <name evidence="1" type="ORF">AVEN_224096_1</name>
</gene>
<accession>A0A4Y2DYZ8</accession>
<evidence type="ECO:0000313" key="2">
    <source>
        <dbReference type="Proteomes" id="UP000499080"/>
    </source>
</evidence>
<name>A0A4Y2DYZ8_ARAVE</name>
<evidence type="ECO:0000313" key="1">
    <source>
        <dbReference type="EMBL" id="GBM20845.1"/>
    </source>
</evidence>
<proteinExistence type="predicted"/>
<dbReference type="AlphaFoldDB" id="A0A4Y2DYZ8"/>
<comment type="caution">
    <text evidence="1">The sequence shown here is derived from an EMBL/GenBank/DDBJ whole genome shotgun (WGS) entry which is preliminary data.</text>
</comment>